<evidence type="ECO:0000313" key="2">
    <source>
        <dbReference type="EMBL" id="AFZ23828.1"/>
    </source>
</evidence>
<sequence length="282" mass="31437">MRWVENLYLLPGTNSPMLTTAPNTSADLAANLLAHYSFDLNGHSTSELINRWRVDYPIDWLHLAVIEALYLGRYKAISVQQLLNFWQRRGQVIYHFNMEFERLICNQFPETLTATAAPVLSPGQKHTPIEQLTNSHLSPAKVENSYRQTKATPLQPASGKEEGRWRSRDEGSVLTSPSFTVVAEKAVAEPAPRQLAAAVSQRAVFPVSQPLKEQPEPLPAKANNPPIGQFIPQKSERLPHKLLEPLPATANNPPIGQFTPQKSDRAESFTSKLKAMSVESVE</sequence>
<evidence type="ECO:0000313" key="3">
    <source>
        <dbReference type="Proteomes" id="UP000010475"/>
    </source>
</evidence>
<organism evidence="2 3">
    <name type="scientific">Cylindrospermum stagnale PCC 7417</name>
    <dbReference type="NCBI Taxonomy" id="56107"/>
    <lineage>
        <taxon>Bacteria</taxon>
        <taxon>Bacillati</taxon>
        <taxon>Cyanobacteriota</taxon>
        <taxon>Cyanophyceae</taxon>
        <taxon>Nostocales</taxon>
        <taxon>Nostocaceae</taxon>
        <taxon>Cylindrospermum</taxon>
    </lineage>
</organism>
<dbReference type="PATRIC" id="fig|56107.3.peg.1741"/>
<dbReference type="RefSeq" id="WP_015207084.1">
    <property type="nucleotide sequence ID" value="NC_019757.1"/>
</dbReference>
<proteinExistence type="predicted"/>
<dbReference type="eggNOG" id="COG0178">
    <property type="taxonomic scope" value="Bacteria"/>
</dbReference>
<protein>
    <submittedName>
        <fullName evidence="2">Uncharacterized protein</fullName>
    </submittedName>
</protein>
<feature type="compositionally biased region" description="Basic and acidic residues" evidence="1">
    <location>
        <begin position="159"/>
        <end position="171"/>
    </location>
</feature>
<dbReference type="Proteomes" id="UP000010475">
    <property type="component" value="Chromosome"/>
</dbReference>
<dbReference type="KEGG" id="csg:Cylst_1544"/>
<feature type="compositionally biased region" description="Polar residues" evidence="1">
    <location>
        <begin position="249"/>
        <end position="261"/>
    </location>
</feature>
<keyword evidence="3" id="KW-1185">Reference proteome</keyword>
<feature type="compositionally biased region" description="Basic and acidic residues" evidence="1">
    <location>
        <begin position="234"/>
        <end position="243"/>
    </location>
</feature>
<name>K9WUE5_9NOST</name>
<dbReference type="EMBL" id="CP003642">
    <property type="protein sequence ID" value="AFZ23828.1"/>
    <property type="molecule type" value="Genomic_DNA"/>
</dbReference>
<feature type="region of interest" description="Disordered" evidence="1">
    <location>
        <begin position="123"/>
        <end position="171"/>
    </location>
</feature>
<gene>
    <name evidence="2" type="ORF">Cylst_1544</name>
</gene>
<dbReference type="STRING" id="56107.Cylst_1544"/>
<feature type="region of interest" description="Disordered" evidence="1">
    <location>
        <begin position="211"/>
        <end position="282"/>
    </location>
</feature>
<dbReference type="AlphaFoldDB" id="K9WUE5"/>
<dbReference type="HOGENOM" id="CLU_081798_1_0_3"/>
<accession>K9WUE5</accession>
<evidence type="ECO:0000256" key="1">
    <source>
        <dbReference type="SAM" id="MobiDB-lite"/>
    </source>
</evidence>
<reference evidence="2 3" key="1">
    <citation type="submission" date="2012-06" db="EMBL/GenBank/DDBJ databases">
        <title>Finished chromosome of genome of Cylindrospermum stagnale PCC 7417.</title>
        <authorList>
            <consortium name="US DOE Joint Genome Institute"/>
            <person name="Gugger M."/>
            <person name="Coursin T."/>
            <person name="Rippka R."/>
            <person name="Tandeau De Marsac N."/>
            <person name="Huntemann M."/>
            <person name="Wei C.-L."/>
            <person name="Han J."/>
            <person name="Detter J.C."/>
            <person name="Han C."/>
            <person name="Tapia R."/>
            <person name="Chen A."/>
            <person name="Kyrpides N."/>
            <person name="Mavromatis K."/>
            <person name="Markowitz V."/>
            <person name="Szeto E."/>
            <person name="Ivanova N."/>
            <person name="Pagani I."/>
            <person name="Pati A."/>
            <person name="Goodwin L."/>
            <person name="Nordberg H.P."/>
            <person name="Cantor M.N."/>
            <person name="Hua S.X."/>
            <person name="Woyke T."/>
            <person name="Kerfeld C.A."/>
        </authorList>
    </citation>
    <scope>NUCLEOTIDE SEQUENCE [LARGE SCALE GENOMIC DNA]</scope>
    <source>
        <strain evidence="2 3">PCC 7417</strain>
    </source>
</reference>